<evidence type="ECO:0000256" key="2">
    <source>
        <dbReference type="ARBA" id="ARBA00024200"/>
    </source>
</evidence>
<dbReference type="InterPro" id="IPR016155">
    <property type="entry name" value="Mopterin_synth/thiamin_S_b"/>
</dbReference>
<accession>A0A1W7A8J6</accession>
<protein>
    <recommendedName>
        <fullName evidence="3">Molybdopterin synthase sulfur carrier subunit</fullName>
    </recommendedName>
</protein>
<dbReference type="PANTHER" id="PTHR33359:SF1">
    <property type="entry name" value="MOLYBDOPTERIN SYNTHASE SULFUR CARRIER SUBUNIT"/>
    <property type="match status" value="1"/>
</dbReference>
<evidence type="ECO:0000256" key="1">
    <source>
        <dbReference type="ARBA" id="ARBA00022741"/>
    </source>
</evidence>
<gene>
    <name evidence="4" type="primary">moaD</name>
    <name evidence="4" type="ORF">MCCS_02680</name>
</gene>
<dbReference type="AlphaFoldDB" id="A0A1W7A8J6"/>
<keyword evidence="1" id="KW-0547">Nucleotide-binding</keyword>
<comment type="similarity">
    <text evidence="2">Belongs to the MoaD family.</text>
</comment>
<dbReference type="GO" id="GO:0006777">
    <property type="term" value="P:Mo-molybdopterin cofactor biosynthetic process"/>
    <property type="evidence" value="ECO:0007669"/>
    <property type="project" value="InterPro"/>
</dbReference>
<dbReference type="NCBIfam" id="TIGR01682">
    <property type="entry name" value="moaD"/>
    <property type="match status" value="1"/>
</dbReference>
<evidence type="ECO:0000313" key="4">
    <source>
        <dbReference type="EMBL" id="ARQ05937.1"/>
    </source>
</evidence>
<proteinExistence type="inferred from homology"/>
<evidence type="ECO:0000313" key="5">
    <source>
        <dbReference type="Proteomes" id="UP000194154"/>
    </source>
</evidence>
<dbReference type="GO" id="GO:0000166">
    <property type="term" value="F:nucleotide binding"/>
    <property type="evidence" value="ECO:0007669"/>
    <property type="project" value="UniProtKB-KW"/>
</dbReference>
<dbReference type="SUPFAM" id="SSF54285">
    <property type="entry name" value="MoaD/ThiS"/>
    <property type="match status" value="1"/>
</dbReference>
<dbReference type="EMBL" id="CP021059">
    <property type="protein sequence ID" value="ARQ05937.1"/>
    <property type="molecule type" value="Genomic_DNA"/>
</dbReference>
<dbReference type="KEGG" id="mcak:MCCS_02680"/>
<dbReference type="Pfam" id="PF02597">
    <property type="entry name" value="ThiS"/>
    <property type="match status" value="1"/>
</dbReference>
<dbReference type="CDD" id="cd00754">
    <property type="entry name" value="Ubl_MoaD"/>
    <property type="match status" value="1"/>
</dbReference>
<organism evidence="4 5">
    <name type="scientific">Macrococcoides canis</name>
    <dbReference type="NCBI Taxonomy" id="1855823"/>
    <lineage>
        <taxon>Bacteria</taxon>
        <taxon>Bacillati</taxon>
        <taxon>Bacillota</taxon>
        <taxon>Bacilli</taxon>
        <taxon>Bacillales</taxon>
        <taxon>Staphylococcaceae</taxon>
        <taxon>Macrococcoides</taxon>
    </lineage>
</organism>
<sequence>MENNGLVVKEDTIQIIRGDMMKVLYFAHIKAKLDRTEDQFTFAEPITVQQFRNHLYETYPIIQSEKFQIAVNEEFVRDEDIINNQDTVALIPPVSGG</sequence>
<evidence type="ECO:0000256" key="3">
    <source>
        <dbReference type="ARBA" id="ARBA00024247"/>
    </source>
</evidence>
<name>A0A1W7A8J6_9STAP</name>
<dbReference type="InterPro" id="IPR012675">
    <property type="entry name" value="Beta-grasp_dom_sf"/>
</dbReference>
<dbReference type="Proteomes" id="UP000194154">
    <property type="component" value="Chromosome"/>
</dbReference>
<dbReference type="STRING" id="1855823.MCCS_02680"/>
<dbReference type="UniPathway" id="UPA00344"/>
<dbReference type="InterPro" id="IPR044672">
    <property type="entry name" value="MOCS2A"/>
</dbReference>
<dbReference type="Gene3D" id="3.10.20.30">
    <property type="match status" value="1"/>
</dbReference>
<reference evidence="4 5" key="1">
    <citation type="journal article" date="2017" name="Int. J. Syst. Evol. Microbiol.">
        <title>Macrococcus canis sp. nov., a skin bacterium associated with infections in dogs.</title>
        <authorList>
            <person name="Gobeli Brawand S."/>
            <person name="Cotting K."/>
            <person name="Gomez-Sanz E."/>
            <person name="Collaud A."/>
            <person name="Thomann A."/>
            <person name="Brodard I."/>
            <person name="Rodriguez-Campos S."/>
            <person name="Strauss C."/>
            <person name="Perreten V."/>
        </authorList>
    </citation>
    <scope>NUCLEOTIDE SEQUENCE [LARGE SCALE GENOMIC DNA]</scope>
    <source>
        <strain evidence="4 5">KM45013</strain>
    </source>
</reference>
<keyword evidence="5" id="KW-1185">Reference proteome</keyword>
<dbReference type="PANTHER" id="PTHR33359">
    <property type="entry name" value="MOLYBDOPTERIN SYNTHASE SULFUR CARRIER SUBUNIT"/>
    <property type="match status" value="1"/>
</dbReference>
<dbReference type="InterPro" id="IPR003749">
    <property type="entry name" value="ThiS/MoaD-like"/>
</dbReference>
<dbReference type="GO" id="GO:1990133">
    <property type="term" value="C:molybdopterin adenylyltransferase complex"/>
    <property type="evidence" value="ECO:0007669"/>
    <property type="project" value="TreeGrafter"/>
</dbReference>